<dbReference type="PANTHER" id="PTHR43674">
    <property type="entry name" value="NITRILASE C965.09-RELATED"/>
    <property type="match status" value="1"/>
</dbReference>
<evidence type="ECO:0000313" key="3">
    <source>
        <dbReference type="EMBL" id="TWI59099.1"/>
    </source>
</evidence>
<dbReference type="SUPFAM" id="SSF56317">
    <property type="entry name" value="Carbon-nitrogen hydrolase"/>
    <property type="match status" value="2"/>
</dbReference>
<dbReference type="InterPro" id="IPR036526">
    <property type="entry name" value="C-N_Hydrolase_sf"/>
</dbReference>
<sequence>MKTIKQSYKVAAVQFEPILGEVQRNRDKMLEKAIEAAENGAKLIVFPEMATSGYVWENRQEIAPYVETIPGKSTDLLLKVTAKYSCYIVFGLPEVDDPTGSYYNSAVLIGPKGVVGRYRKTHLFAADPRWAREGKEEIPVFQTSIGRIALLICMDAMYFEPTRLAALNGADIVAFPTNWVGTQNNPPSNTWRLRAKENGLYWVASNRWGMERGAQFTGGSGIISPTGEVIEQLVSGEGIVYGEYQLPNNIKAEIVSKRKPQAYHEILLHPYLWKEGETRSVLLTEAFVVSSLAIDSKLSLKESKEQITYYLRTMNTKIKNRLFVLPELSCNNHFELTNFLIEAAQQFDSHIVVTIEDGQKVCFVIGPQGILSHYIQVHSNNASSKGSFLTVQLPFARVGVLTGEDAEFPESYRILSKQGADIIAISANKKTTAEPWMYKIWAYENDALLAVSSPRHSIKSMIFLHSQVFINSKEIESHYLSQSFTLDMFQKVKRRPFLSRLNHHLYDRIVELTNTKAGVPS</sequence>
<comment type="caution">
    <text evidence="3">The sequence shown here is derived from an EMBL/GenBank/DDBJ whole genome shotgun (WGS) entry which is preliminary data.</text>
</comment>
<dbReference type="InterPro" id="IPR050345">
    <property type="entry name" value="Aliph_Amidase/BUP"/>
</dbReference>
<dbReference type="OrthoDB" id="9811121at2"/>
<keyword evidence="1 3" id="KW-0378">Hydrolase</keyword>
<dbReference type="InterPro" id="IPR003010">
    <property type="entry name" value="C-N_Hydrolase"/>
</dbReference>
<organism evidence="3 4">
    <name type="scientific">Halalkalibacter nanhaiisediminis</name>
    <dbReference type="NCBI Taxonomy" id="688079"/>
    <lineage>
        <taxon>Bacteria</taxon>
        <taxon>Bacillati</taxon>
        <taxon>Bacillota</taxon>
        <taxon>Bacilli</taxon>
        <taxon>Bacillales</taxon>
        <taxon>Bacillaceae</taxon>
        <taxon>Halalkalibacter</taxon>
    </lineage>
</organism>
<gene>
    <name evidence="3" type="ORF">IQ10_00811</name>
</gene>
<dbReference type="GO" id="GO:0016811">
    <property type="term" value="F:hydrolase activity, acting on carbon-nitrogen (but not peptide) bonds, in linear amides"/>
    <property type="evidence" value="ECO:0007669"/>
    <property type="project" value="TreeGrafter"/>
</dbReference>
<dbReference type="PROSITE" id="PS50263">
    <property type="entry name" value="CN_HYDROLASE"/>
    <property type="match status" value="1"/>
</dbReference>
<dbReference type="RefSeq" id="WP_144449184.1">
    <property type="nucleotide sequence ID" value="NZ_VLKZ01000002.1"/>
</dbReference>
<name>A0A562QQS7_9BACI</name>
<accession>A0A562QQS7</accession>
<evidence type="ECO:0000256" key="1">
    <source>
        <dbReference type="ARBA" id="ARBA00022801"/>
    </source>
</evidence>
<dbReference type="AlphaFoldDB" id="A0A562QQS7"/>
<reference evidence="3 4" key="1">
    <citation type="journal article" date="2015" name="Stand. Genomic Sci.">
        <title>Genomic Encyclopedia of Bacterial and Archaeal Type Strains, Phase III: the genomes of soil and plant-associated and newly described type strains.</title>
        <authorList>
            <person name="Whitman W.B."/>
            <person name="Woyke T."/>
            <person name="Klenk H.P."/>
            <person name="Zhou Y."/>
            <person name="Lilburn T.G."/>
            <person name="Beck B.J."/>
            <person name="De Vos P."/>
            <person name="Vandamme P."/>
            <person name="Eisen J.A."/>
            <person name="Garrity G."/>
            <person name="Hugenholtz P."/>
            <person name="Kyrpides N.C."/>
        </authorList>
    </citation>
    <scope>NUCLEOTIDE SEQUENCE [LARGE SCALE GENOMIC DNA]</scope>
    <source>
        <strain evidence="3 4">CGMCC 1.10116</strain>
    </source>
</reference>
<dbReference type="PANTHER" id="PTHR43674:SF16">
    <property type="entry name" value="CARBON-NITROGEN FAMILY, PUTATIVE (AFU_ORTHOLOGUE AFUA_5G02350)-RELATED"/>
    <property type="match status" value="1"/>
</dbReference>
<evidence type="ECO:0000259" key="2">
    <source>
        <dbReference type="PROSITE" id="PS50263"/>
    </source>
</evidence>
<dbReference type="Proteomes" id="UP000315711">
    <property type="component" value="Unassembled WGS sequence"/>
</dbReference>
<dbReference type="Pfam" id="PF00795">
    <property type="entry name" value="CN_hydrolase"/>
    <property type="match status" value="2"/>
</dbReference>
<keyword evidence="4" id="KW-1185">Reference proteome</keyword>
<evidence type="ECO:0000313" key="4">
    <source>
        <dbReference type="Proteomes" id="UP000315711"/>
    </source>
</evidence>
<dbReference type="EMBL" id="VLKZ01000002">
    <property type="protein sequence ID" value="TWI59099.1"/>
    <property type="molecule type" value="Genomic_DNA"/>
</dbReference>
<proteinExistence type="predicted"/>
<feature type="domain" description="CN hydrolase" evidence="2">
    <location>
        <begin position="8"/>
        <end position="246"/>
    </location>
</feature>
<protein>
    <submittedName>
        <fullName evidence="3">Putative amidohydrolase</fullName>
    </submittedName>
</protein>
<dbReference type="Gene3D" id="3.60.110.10">
    <property type="entry name" value="Carbon-nitrogen hydrolase"/>
    <property type="match status" value="2"/>
</dbReference>